<feature type="region of interest" description="Disordered" evidence="1">
    <location>
        <begin position="109"/>
        <end position="157"/>
    </location>
</feature>
<dbReference type="AlphaFoldDB" id="A0A5C3L458"/>
<evidence type="ECO:0000256" key="1">
    <source>
        <dbReference type="SAM" id="MobiDB-lite"/>
    </source>
</evidence>
<keyword evidence="3" id="KW-1185">Reference proteome</keyword>
<proteinExistence type="predicted"/>
<evidence type="ECO:0000313" key="2">
    <source>
        <dbReference type="EMBL" id="TFK27363.1"/>
    </source>
</evidence>
<accession>A0A5C3L458</accession>
<reference evidence="2 3" key="1">
    <citation type="journal article" date="2019" name="Nat. Ecol. Evol.">
        <title>Megaphylogeny resolves global patterns of mushroom evolution.</title>
        <authorList>
            <person name="Varga T."/>
            <person name="Krizsan K."/>
            <person name="Foldi C."/>
            <person name="Dima B."/>
            <person name="Sanchez-Garcia M."/>
            <person name="Sanchez-Ramirez S."/>
            <person name="Szollosi G.J."/>
            <person name="Szarkandi J.G."/>
            <person name="Papp V."/>
            <person name="Albert L."/>
            <person name="Andreopoulos W."/>
            <person name="Angelini C."/>
            <person name="Antonin V."/>
            <person name="Barry K.W."/>
            <person name="Bougher N.L."/>
            <person name="Buchanan P."/>
            <person name="Buyck B."/>
            <person name="Bense V."/>
            <person name="Catcheside P."/>
            <person name="Chovatia M."/>
            <person name="Cooper J."/>
            <person name="Damon W."/>
            <person name="Desjardin D."/>
            <person name="Finy P."/>
            <person name="Geml J."/>
            <person name="Haridas S."/>
            <person name="Hughes K."/>
            <person name="Justo A."/>
            <person name="Karasinski D."/>
            <person name="Kautmanova I."/>
            <person name="Kiss B."/>
            <person name="Kocsube S."/>
            <person name="Kotiranta H."/>
            <person name="LaButti K.M."/>
            <person name="Lechner B.E."/>
            <person name="Liimatainen K."/>
            <person name="Lipzen A."/>
            <person name="Lukacs Z."/>
            <person name="Mihaltcheva S."/>
            <person name="Morgado L.N."/>
            <person name="Niskanen T."/>
            <person name="Noordeloos M.E."/>
            <person name="Ohm R.A."/>
            <person name="Ortiz-Santana B."/>
            <person name="Ovrebo C."/>
            <person name="Racz N."/>
            <person name="Riley R."/>
            <person name="Savchenko A."/>
            <person name="Shiryaev A."/>
            <person name="Soop K."/>
            <person name="Spirin V."/>
            <person name="Szebenyi C."/>
            <person name="Tomsovsky M."/>
            <person name="Tulloss R.E."/>
            <person name="Uehling J."/>
            <person name="Grigoriev I.V."/>
            <person name="Vagvolgyi C."/>
            <person name="Papp T."/>
            <person name="Martin F.M."/>
            <person name="Miettinen O."/>
            <person name="Hibbett D.S."/>
            <person name="Nagy L.G."/>
        </authorList>
    </citation>
    <scope>NUCLEOTIDE SEQUENCE [LARGE SCALE GENOMIC DNA]</scope>
    <source>
        <strain evidence="2 3">CBS 121175</strain>
    </source>
</reference>
<dbReference type="OrthoDB" id="3204463at2759"/>
<feature type="region of interest" description="Disordered" evidence="1">
    <location>
        <begin position="46"/>
        <end position="79"/>
    </location>
</feature>
<gene>
    <name evidence="2" type="ORF">FA15DRAFT_701970</name>
</gene>
<dbReference type="Proteomes" id="UP000307440">
    <property type="component" value="Unassembled WGS sequence"/>
</dbReference>
<name>A0A5C3L458_COPMA</name>
<protein>
    <submittedName>
        <fullName evidence="2">Uncharacterized protein</fullName>
    </submittedName>
</protein>
<feature type="compositionally biased region" description="Basic residues" evidence="1">
    <location>
        <begin position="55"/>
        <end position="72"/>
    </location>
</feature>
<sequence>MAPNQPTVLRPPIVLDMANINVPLCYPVDDFVSPVRRLRSPFESPKHPLLPTCPSRRRKAVGSHSLRRRRGLPRLERQPHPFDQLPWISALNAAPQLSNPWDIADLSLVPEPCSEPEAPTSGPGPVRRRKSSLRSSPLDDPETRPLPLQIHPLPATPTPTPFLPSKILFRNLMPVNNDGSSPCINI</sequence>
<dbReference type="EMBL" id="ML210165">
    <property type="protein sequence ID" value="TFK27363.1"/>
    <property type="molecule type" value="Genomic_DNA"/>
</dbReference>
<organism evidence="2 3">
    <name type="scientific">Coprinopsis marcescibilis</name>
    <name type="common">Agaric fungus</name>
    <name type="synonym">Psathyrella marcescibilis</name>
    <dbReference type="NCBI Taxonomy" id="230819"/>
    <lineage>
        <taxon>Eukaryota</taxon>
        <taxon>Fungi</taxon>
        <taxon>Dikarya</taxon>
        <taxon>Basidiomycota</taxon>
        <taxon>Agaricomycotina</taxon>
        <taxon>Agaricomycetes</taxon>
        <taxon>Agaricomycetidae</taxon>
        <taxon>Agaricales</taxon>
        <taxon>Agaricineae</taxon>
        <taxon>Psathyrellaceae</taxon>
        <taxon>Coprinopsis</taxon>
    </lineage>
</organism>
<evidence type="ECO:0000313" key="3">
    <source>
        <dbReference type="Proteomes" id="UP000307440"/>
    </source>
</evidence>